<proteinExistence type="predicted"/>
<keyword evidence="4" id="KW-0325">Glycoprotein</keyword>
<dbReference type="SMART" id="SM00186">
    <property type="entry name" value="FBG"/>
    <property type="match status" value="1"/>
</dbReference>
<keyword evidence="3" id="KW-1015">Disulfide bond</keyword>
<dbReference type="Proteomes" id="UP000005408">
    <property type="component" value="Unassembled WGS sequence"/>
</dbReference>
<dbReference type="Gene3D" id="3.90.215.10">
    <property type="entry name" value="Gamma Fibrinogen, chain A, domain 1"/>
    <property type="match status" value="1"/>
</dbReference>
<keyword evidence="5" id="KW-0175">Coiled coil</keyword>
<dbReference type="InterPro" id="IPR037579">
    <property type="entry name" value="FIB_ANG-like"/>
</dbReference>
<evidence type="ECO:0000256" key="4">
    <source>
        <dbReference type="ARBA" id="ARBA00023180"/>
    </source>
</evidence>
<dbReference type="Pfam" id="PF00147">
    <property type="entry name" value="Fibrinogen_C"/>
    <property type="match status" value="1"/>
</dbReference>
<name>A0A8W8JHG2_MAGGI</name>
<dbReference type="CDD" id="cd00087">
    <property type="entry name" value="FReD"/>
    <property type="match status" value="1"/>
</dbReference>
<feature type="coiled-coil region" evidence="5">
    <location>
        <begin position="14"/>
        <end position="73"/>
    </location>
</feature>
<protein>
    <recommendedName>
        <fullName evidence="6">Fibrinogen C-terminal domain-containing protein</fullName>
    </recommendedName>
</protein>
<dbReference type="PANTHER" id="PTHR47221:SF5">
    <property type="entry name" value="FIBRINOGEN C-TERMINAL DOMAIN-CONTAINING PROTEIN"/>
    <property type="match status" value="1"/>
</dbReference>
<keyword evidence="8" id="KW-1185">Reference proteome</keyword>
<reference evidence="7" key="1">
    <citation type="submission" date="2022-08" db="UniProtKB">
        <authorList>
            <consortium name="EnsemblMetazoa"/>
        </authorList>
    </citation>
    <scope>IDENTIFICATION</scope>
    <source>
        <strain evidence="7">05x7-T-G4-1.051#20</strain>
    </source>
</reference>
<keyword evidence="2" id="KW-0964">Secreted</keyword>
<dbReference type="GO" id="GO:0030674">
    <property type="term" value="F:protein-macromolecule adaptor activity"/>
    <property type="evidence" value="ECO:0007669"/>
    <property type="project" value="TreeGrafter"/>
</dbReference>
<evidence type="ECO:0000259" key="6">
    <source>
        <dbReference type="PROSITE" id="PS51406"/>
    </source>
</evidence>
<dbReference type="PANTHER" id="PTHR47221">
    <property type="entry name" value="FIBRINOGEN ALPHA CHAIN"/>
    <property type="match status" value="1"/>
</dbReference>
<evidence type="ECO:0000313" key="7">
    <source>
        <dbReference type="EnsemblMetazoa" id="G19376.6:cds"/>
    </source>
</evidence>
<organism evidence="7 8">
    <name type="scientific">Magallana gigas</name>
    <name type="common">Pacific oyster</name>
    <name type="synonym">Crassostrea gigas</name>
    <dbReference type="NCBI Taxonomy" id="29159"/>
    <lineage>
        <taxon>Eukaryota</taxon>
        <taxon>Metazoa</taxon>
        <taxon>Spiralia</taxon>
        <taxon>Lophotrochozoa</taxon>
        <taxon>Mollusca</taxon>
        <taxon>Bivalvia</taxon>
        <taxon>Autobranchia</taxon>
        <taxon>Pteriomorphia</taxon>
        <taxon>Ostreida</taxon>
        <taxon>Ostreoidea</taxon>
        <taxon>Ostreidae</taxon>
        <taxon>Magallana</taxon>
    </lineage>
</organism>
<dbReference type="Gene3D" id="4.10.530.10">
    <property type="entry name" value="Gamma-fibrinogen Carboxyl Terminal Fragment, domain 2"/>
    <property type="match status" value="1"/>
</dbReference>
<dbReference type="GO" id="GO:0005201">
    <property type="term" value="F:extracellular matrix structural constituent"/>
    <property type="evidence" value="ECO:0007669"/>
    <property type="project" value="TreeGrafter"/>
</dbReference>
<dbReference type="SUPFAM" id="SSF56496">
    <property type="entry name" value="Fibrinogen C-terminal domain-like"/>
    <property type="match status" value="1"/>
</dbReference>
<accession>A0A8W8JHG2</accession>
<dbReference type="NCBIfam" id="NF040941">
    <property type="entry name" value="GGGWT_bact"/>
    <property type="match status" value="1"/>
</dbReference>
<evidence type="ECO:0000256" key="3">
    <source>
        <dbReference type="ARBA" id="ARBA00023157"/>
    </source>
</evidence>
<dbReference type="GO" id="GO:0034116">
    <property type="term" value="P:positive regulation of heterotypic cell-cell adhesion"/>
    <property type="evidence" value="ECO:0007669"/>
    <property type="project" value="TreeGrafter"/>
</dbReference>
<comment type="subcellular location">
    <subcellularLocation>
        <location evidence="1">Secreted</location>
    </subcellularLocation>
</comment>
<dbReference type="AlphaFoldDB" id="A0A8W8JHG2"/>
<dbReference type="InterPro" id="IPR036056">
    <property type="entry name" value="Fibrinogen-like_C"/>
</dbReference>
<dbReference type="PROSITE" id="PS51406">
    <property type="entry name" value="FIBRINOGEN_C_2"/>
    <property type="match status" value="1"/>
</dbReference>
<sequence>MLLHQILLQETSLRMDLEKTVRDLMKEFEQMKRNQAEVKKEQEILNQELIDNITSLRTENQQLKDELEQIVNSGMGTCKCDLTNITSDFHNFKSDFSYNVSLSLLDFQKEINSTTANILHSSDDKIGAVSRDISDMQSAFKNLSGFIDRDRNFQASVNDDILVQQQNISNVIIETLPLDCKELYMNGKRKSGVYTIYPWERSDPNYRPVQVYCDMETEGGGWTAIQRRINGEENFNRSWTEYKFGFGTPYGDYWIGNDAIHQLANGRNLSLHVTITPLKDGFVSFKTYDHFYVFGEDQNYTLQLANPGNGNFKNDALLEGHDRYKPIGMQFSTFDVDNDNYYRNCAAVYLGGWWFNRCHNAYLTGPWQSDKWRNPWYPQYTSGRHVNGTSMLIKSH</sequence>
<dbReference type="GO" id="GO:0005577">
    <property type="term" value="C:fibrinogen complex"/>
    <property type="evidence" value="ECO:0007669"/>
    <property type="project" value="TreeGrafter"/>
</dbReference>
<evidence type="ECO:0000256" key="1">
    <source>
        <dbReference type="ARBA" id="ARBA00004613"/>
    </source>
</evidence>
<dbReference type="InterPro" id="IPR002181">
    <property type="entry name" value="Fibrinogen_a/b/g_C_dom"/>
</dbReference>
<dbReference type="EnsemblMetazoa" id="G19376.6">
    <property type="protein sequence ID" value="G19376.6:cds"/>
    <property type="gene ID" value="G19376"/>
</dbReference>
<feature type="domain" description="Fibrinogen C-terminal" evidence="6">
    <location>
        <begin position="171"/>
        <end position="396"/>
    </location>
</feature>
<evidence type="ECO:0000313" key="8">
    <source>
        <dbReference type="Proteomes" id="UP000005408"/>
    </source>
</evidence>
<evidence type="ECO:0000256" key="5">
    <source>
        <dbReference type="SAM" id="Coils"/>
    </source>
</evidence>
<evidence type="ECO:0000256" key="2">
    <source>
        <dbReference type="ARBA" id="ARBA00022525"/>
    </source>
</evidence>
<dbReference type="InterPro" id="IPR014716">
    <property type="entry name" value="Fibrinogen_a/b/g_C_1"/>
</dbReference>